<comment type="caution">
    <text evidence="2">The sequence shown here is derived from an EMBL/GenBank/DDBJ whole genome shotgun (WGS) entry which is preliminary data.</text>
</comment>
<gene>
    <name evidence="2" type="ORF">C3942_05675</name>
</gene>
<organism evidence="2 3">
    <name type="scientific">Solimonas fluminis</name>
    <dbReference type="NCBI Taxonomy" id="2086571"/>
    <lineage>
        <taxon>Bacteria</taxon>
        <taxon>Pseudomonadati</taxon>
        <taxon>Pseudomonadota</taxon>
        <taxon>Gammaproteobacteria</taxon>
        <taxon>Nevskiales</taxon>
        <taxon>Nevskiaceae</taxon>
        <taxon>Solimonas</taxon>
    </lineage>
</organism>
<dbReference type="AlphaFoldDB" id="A0A2S5TJK6"/>
<feature type="region of interest" description="Disordered" evidence="1">
    <location>
        <begin position="38"/>
        <end position="65"/>
    </location>
</feature>
<accession>A0A2S5TJK6</accession>
<evidence type="ECO:0000313" key="3">
    <source>
        <dbReference type="Proteomes" id="UP000238220"/>
    </source>
</evidence>
<dbReference type="Proteomes" id="UP000238220">
    <property type="component" value="Unassembled WGS sequence"/>
</dbReference>
<reference evidence="2 3" key="1">
    <citation type="submission" date="2018-02" db="EMBL/GenBank/DDBJ databases">
        <title>Genome sequencing of Solimonas sp. HR-BB.</title>
        <authorList>
            <person name="Lee Y."/>
            <person name="Jeon C.O."/>
        </authorList>
    </citation>
    <scope>NUCLEOTIDE SEQUENCE [LARGE SCALE GENOMIC DNA]</scope>
    <source>
        <strain evidence="2 3">HR-BB</strain>
    </source>
</reference>
<sequence length="65" mass="7031">MLEGLLLLAAAALPPKAAAPSAELLEFLAEWPDEAAQGLFDQRAGASGKDKEQDERQEKPDAKRR</sequence>
<protein>
    <submittedName>
        <fullName evidence="2">Uncharacterized protein</fullName>
    </submittedName>
</protein>
<evidence type="ECO:0000256" key="1">
    <source>
        <dbReference type="SAM" id="MobiDB-lite"/>
    </source>
</evidence>
<name>A0A2S5TJK6_9GAMM</name>
<evidence type="ECO:0000313" key="2">
    <source>
        <dbReference type="EMBL" id="PPE75164.1"/>
    </source>
</evidence>
<dbReference type="EMBL" id="PSNW01000002">
    <property type="protein sequence ID" value="PPE75164.1"/>
    <property type="molecule type" value="Genomic_DNA"/>
</dbReference>
<keyword evidence="3" id="KW-1185">Reference proteome</keyword>
<feature type="compositionally biased region" description="Basic and acidic residues" evidence="1">
    <location>
        <begin position="48"/>
        <end position="65"/>
    </location>
</feature>
<proteinExistence type="predicted"/>
<dbReference type="RefSeq" id="WP_104229390.1">
    <property type="nucleotide sequence ID" value="NZ_PSNW01000002.1"/>
</dbReference>